<dbReference type="InParanoid" id="A0A0J6WVY8"/>
<dbReference type="RefSeq" id="WP_048514016.1">
    <property type="nucleotide sequence ID" value="NZ_FUXD01000022.1"/>
</dbReference>
<dbReference type="InterPro" id="IPR006442">
    <property type="entry name" value="Antitoxin_Phd/YefM"/>
</dbReference>
<name>A0A0J6WVY8_9FIRM</name>
<comment type="similarity">
    <text evidence="1 2">Belongs to the phD/YefM antitoxin family.</text>
</comment>
<evidence type="ECO:0000313" key="3">
    <source>
        <dbReference type="EMBL" id="KMO86744.1"/>
    </source>
</evidence>
<comment type="caution">
    <text evidence="3">The sequence shown here is derived from an EMBL/GenBank/DDBJ whole genome shotgun (WGS) entry which is preliminary data.</text>
</comment>
<dbReference type="EMBL" id="LEKT01000016">
    <property type="protein sequence ID" value="KMO86744.1"/>
    <property type="molecule type" value="Genomic_DNA"/>
</dbReference>
<evidence type="ECO:0000256" key="1">
    <source>
        <dbReference type="ARBA" id="ARBA00009981"/>
    </source>
</evidence>
<evidence type="ECO:0000256" key="2">
    <source>
        <dbReference type="RuleBase" id="RU362080"/>
    </source>
</evidence>
<dbReference type="InterPro" id="IPR036165">
    <property type="entry name" value="YefM-like_sf"/>
</dbReference>
<dbReference type="Gene3D" id="3.40.1620.10">
    <property type="entry name" value="YefM-like domain"/>
    <property type="match status" value="1"/>
</dbReference>
<keyword evidence="4" id="KW-1185">Reference proteome</keyword>
<protein>
    <recommendedName>
        <fullName evidence="2">Antitoxin</fullName>
    </recommendedName>
</protein>
<organism evidence="3 4">
    <name type="scientific">Megasphaera cerevisiae DSM 20462</name>
    <dbReference type="NCBI Taxonomy" id="1122219"/>
    <lineage>
        <taxon>Bacteria</taxon>
        <taxon>Bacillati</taxon>
        <taxon>Bacillota</taxon>
        <taxon>Negativicutes</taxon>
        <taxon>Veillonellales</taxon>
        <taxon>Veillonellaceae</taxon>
        <taxon>Megasphaera</taxon>
    </lineage>
</organism>
<proteinExistence type="inferred from homology"/>
<reference evidence="3 4" key="1">
    <citation type="submission" date="2015-06" db="EMBL/GenBank/DDBJ databases">
        <title>Draft genome sequence of beer spoilage bacterium Megasphaera cerevisiae type strain 20462.</title>
        <authorList>
            <person name="Kutumbaka K."/>
            <person name="Pasmowitz J."/>
            <person name="Mategko J."/>
            <person name="Reyes D."/>
            <person name="Friedrich A."/>
            <person name="Han S."/>
            <person name="Martens-Habbena W."/>
            <person name="Neal-McKinney J."/>
            <person name="Janagama H.K."/>
            <person name="Nadala C."/>
            <person name="Samadpour M."/>
        </authorList>
    </citation>
    <scope>NUCLEOTIDE SEQUENCE [LARGE SCALE GENOMIC DNA]</scope>
    <source>
        <strain evidence="3 4">DSM 20462</strain>
    </source>
</reference>
<dbReference type="STRING" id="39029.BSR42_06065"/>
<sequence>MKIMSQSKARKEFFKIAKDVNADSIPVIATNKDIDSDVVIMSRADYESLKETLYILSVPGMAEKLRESFDDQGEDFDGDLDHLVQAQSH</sequence>
<comment type="function">
    <text evidence="2">Antitoxin component of a type II toxin-antitoxin (TA) system.</text>
</comment>
<dbReference type="PATRIC" id="fig|1122219.3.peg.767"/>
<dbReference type="OrthoDB" id="2427986at2"/>
<gene>
    <name evidence="3" type="ORF">AB840_06455</name>
</gene>
<evidence type="ECO:0000313" key="4">
    <source>
        <dbReference type="Proteomes" id="UP000036503"/>
    </source>
</evidence>
<dbReference type="AlphaFoldDB" id="A0A0J6WVY8"/>
<dbReference type="SUPFAM" id="SSF143120">
    <property type="entry name" value="YefM-like"/>
    <property type="match status" value="1"/>
</dbReference>
<dbReference type="Proteomes" id="UP000036503">
    <property type="component" value="Unassembled WGS sequence"/>
</dbReference>
<dbReference type="NCBIfam" id="TIGR01552">
    <property type="entry name" value="phd_fam"/>
    <property type="match status" value="1"/>
</dbReference>
<accession>A0A0J6WVY8</accession>
<dbReference type="Pfam" id="PF02604">
    <property type="entry name" value="PhdYeFM_antitox"/>
    <property type="match status" value="1"/>
</dbReference>